<accession>A0AAW0ED51</accession>
<dbReference type="EMBL" id="JAWWNJ010000001">
    <property type="protein sequence ID" value="KAK7063431.1"/>
    <property type="molecule type" value="Genomic_DNA"/>
</dbReference>
<evidence type="ECO:0000313" key="1">
    <source>
        <dbReference type="EMBL" id="KAK7063431.1"/>
    </source>
</evidence>
<dbReference type="Gene3D" id="1.20.930.20">
    <property type="entry name" value="Adaptor protein Cbl, N-terminal domain"/>
    <property type="match status" value="1"/>
</dbReference>
<dbReference type="CDD" id="cd21037">
    <property type="entry name" value="MLKL_NTD"/>
    <property type="match status" value="1"/>
</dbReference>
<dbReference type="InterPro" id="IPR059179">
    <property type="entry name" value="MLKL-like_MCAfunc"/>
</dbReference>
<keyword evidence="2" id="KW-1185">Reference proteome</keyword>
<gene>
    <name evidence="1" type="ORF">R3P38DRAFT_2818583</name>
</gene>
<sequence>MRLPFPPVGRKPPFPTVKIKNNLFPKSILLPERRSDKILDAALLSIHVLAESADAFPPLKSVVGGVRAICDIARRAKFCKDDATDIAMRTAGILDVIADAVPDGSDISQPMLESIQRFTGILVDIRSDVETITQTSRTSRIFRVMRHERKTRQIQARLDSAYQDFLVRTLANIAWHRPAAALRTEILCAINPRRQETMVQKHTDLYMELLKAAEMTRELQATAAQTLCYSRLSFF</sequence>
<organism evidence="1 2">
    <name type="scientific">Favolaschia claudopus</name>
    <dbReference type="NCBI Taxonomy" id="2862362"/>
    <lineage>
        <taxon>Eukaryota</taxon>
        <taxon>Fungi</taxon>
        <taxon>Dikarya</taxon>
        <taxon>Basidiomycota</taxon>
        <taxon>Agaricomycotina</taxon>
        <taxon>Agaricomycetes</taxon>
        <taxon>Agaricomycetidae</taxon>
        <taxon>Agaricales</taxon>
        <taxon>Marasmiineae</taxon>
        <taxon>Mycenaceae</taxon>
        <taxon>Favolaschia</taxon>
    </lineage>
</organism>
<protein>
    <submittedName>
        <fullName evidence="1">Uncharacterized protein</fullName>
    </submittedName>
</protein>
<dbReference type="GO" id="GO:0007166">
    <property type="term" value="P:cell surface receptor signaling pathway"/>
    <property type="evidence" value="ECO:0007669"/>
    <property type="project" value="InterPro"/>
</dbReference>
<proteinExistence type="predicted"/>
<name>A0AAW0ED51_9AGAR</name>
<evidence type="ECO:0000313" key="2">
    <source>
        <dbReference type="Proteomes" id="UP001362999"/>
    </source>
</evidence>
<dbReference type="InterPro" id="IPR036537">
    <property type="entry name" value="Adaptor_Cbl_N_dom_sf"/>
</dbReference>
<dbReference type="Proteomes" id="UP001362999">
    <property type="component" value="Unassembled WGS sequence"/>
</dbReference>
<dbReference type="AlphaFoldDB" id="A0AAW0ED51"/>
<comment type="caution">
    <text evidence="1">The sequence shown here is derived from an EMBL/GenBank/DDBJ whole genome shotgun (WGS) entry which is preliminary data.</text>
</comment>
<reference evidence="1 2" key="1">
    <citation type="journal article" date="2024" name="J Genomics">
        <title>Draft genome sequencing and assembly of Favolaschia claudopus CIRM-BRFM 2984 isolated from oak limbs.</title>
        <authorList>
            <person name="Navarro D."/>
            <person name="Drula E."/>
            <person name="Chaduli D."/>
            <person name="Cazenave R."/>
            <person name="Ahrendt S."/>
            <person name="Wang J."/>
            <person name="Lipzen A."/>
            <person name="Daum C."/>
            <person name="Barry K."/>
            <person name="Grigoriev I.V."/>
            <person name="Favel A."/>
            <person name="Rosso M.N."/>
            <person name="Martin F."/>
        </authorList>
    </citation>
    <scope>NUCLEOTIDE SEQUENCE [LARGE SCALE GENOMIC DNA]</scope>
    <source>
        <strain evidence="1 2">CIRM-BRFM 2984</strain>
    </source>
</reference>